<evidence type="ECO:0000313" key="1">
    <source>
        <dbReference type="EMBL" id="JAS99368.1"/>
    </source>
</evidence>
<gene>
    <name evidence="1" type="ORF">g.25289</name>
</gene>
<protein>
    <submittedName>
        <fullName evidence="1">Uncharacterized protein</fullName>
    </submittedName>
</protein>
<proteinExistence type="predicted"/>
<sequence>MSASVGELFTNSNQVCASLRCIMLSAYTVLAVVAILNEPRLLVRAIPQNNIVNFVGGIYTGYNTVTNPNYVINSFAYSEDGSCVQAITVAGRGVNDSFKVSCADVQNMVTLTTSDMIVFGDPNKFCLFSNTPSTLIVIKDGKCTRRTYTTTNDQTSSTSAPLTDEECKEVFQKIEDEQ</sequence>
<reference evidence="1" key="1">
    <citation type="submission" date="2015-11" db="EMBL/GenBank/DDBJ databases">
        <title>De novo transcriptome assembly of four potential Pierce s Disease insect vectors from Arizona vineyards.</title>
        <authorList>
            <person name="Tassone E.E."/>
        </authorList>
    </citation>
    <scope>NUCLEOTIDE SEQUENCE</scope>
</reference>
<dbReference type="AlphaFoldDB" id="A0A1B6JJJ4"/>
<name>A0A1B6JJJ4_9HEMI</name>
<feature type="non-terminal residue" evidence="1">
    <location>
        <position position="178"/>
    </location>
</feature>
<accession>A0A1B6JJJ4</accession>
<dbReference type="EMBL" id="GECU01008338">
    <property type="protein sequence ID" value="JAS99368.1"/>
    <property type="molecule type" value="Transcribed_RNA"/>
</dbReference>
<organism evidence="1">
    <name type="scientific">Homalodisca liturata</name>
    <dbReference type="NCBI Taxonomy" id="320908"/>
    <lineage>
        <taxon>Eukaryota</taxon>
        <taxon>Metazoa</taxon>
        <taxon>Ecdysozoa</taxon>
        <taxon>Arthropoda</taxon>
        <taxon>Hexapoda</taxon>
        <taxon>Insecta</taxon>
        <taxon>Pterygota</taxon>
        <taxon>Neoptera</taxon>
        <taxon>Paraneoptera</taxon>
        <taxon>Hemiptera</taxon>
        <taxon>Auchenorrhyncha</taxon>
        <taxon>Membracoidea</taxon>
        <taxon>Cicadellidae</taxon>
        <taxon>Cicadellinae</taxon>
        <taxon>Proconiini</taxon>
        <taxon>Homalodisca</taxon>
    </lineage>
</organism>